<dbReference type="EMBL" id="BAAAEW010000007">
    <property type="protein sequence ID" value="GAA0747222.1"/>
    <property type="molecule type" value="Genomic_DNA"/>
</dbReference>
<dbReference type="Proteomes" id="UP001500279">
    <property type="component" value="Unassembled WGS sequence"/>
</dbReference>
<protein>
    <recommendedName>
        <fullName evidence="3">Tetratricopeptide repeat protein</fullName>
    </recommendedName>
</protein>
<keyword evidence="2" id="KW-1185">Reference proteome</keyword>
<reference evidence="1 2" key="1">
    <citation type="journal article" date="2019" name="Int. J. Syst. Evol. Microbiol.">
        <title>The Global Catalogue of Microorganisms (GCM) 10K type strain sequencing project: providing services to taxonomists for standard genome sequencing and annotation.</title>
        <authorList>
            <consortium name="The Broad Institute Genomics Platform"/>
            <consortium name="The Broad Institute Genome Sequencing Center for Infectious Disease"/>
            <person name="Wu L."/>
            <person name="Ma J."/>
        </authorList>
    </citation>
    <scope>NUCLEOTIDE SEQUENCE [LARGE SCALE GENOMIC DNA]</scope>
    <source>
        <strain evidence="1 2">JCM 15503</strain>
    </source>
</reference>
<evidence type="ECO:0000313" key="1">
    <source>
        <dbReference type="EMBL" id="GAA0747222.1"/>
    </source>
</evidence>
<gene>
    <name evidence="1" type="ORF">GCM10009107_15530</name>
</gene>
<organism evidence="1 2">
    <name type="scientific">Ideonella azotifigens</name>
    <dbReference type="NCBI Taxonomy" id="513160"/>
    <lineage>
        <taxon>Bacteria</taxon>
        <taxon>Pseudomonadati</taxon>
        <taxon>Pseudomonadota</taxon>
        <taxon>Betaproteobacteria</taxon>
        <taxon>Burkholderiales</taxon>
        <taxon>Sphaerotilaceae</taxon>
        <taxon>Ideonella</taxon>
    </lineage>
</organism>
<dbReference type="RefSeq" id="WP_231012454.1">
    <property type="nucleotide sequence ID" value="NZ_BAAAEW010000007.1"/>
</dbReference>
<name>A0ABN1JV26_9BURK</name>
<sequence>MNLFTGESADEFFGGEMPAAARQALRLAAHAPREEVASLLWTAQAMAPQALGVYYVLYKHHASQRELAEAERAARRGLQEAARQAGLAADWRSVTPATLPAGVDFQGSGPARFWLFTLKALAFLSLRGGHPEEARELLATIAALDPQARIGDEVVASLLASISGGAGV</sequence>
<proteinExistence type="predicted"/>
<accession>A0ABN1JV26</accession>
<evidence type="ECO:0008006" key="3">
    <source>
        <dbReference type="Google" id="ProtNLM"/>
    </source>
</evidence>
<comment type="caution">
    <text evidence="1">The sequence shown here is derived from an EMBL/GenBank/DDBJ whole genome shotgun (WGS) entry which is preliminary data.</text>
</comment>
<evidence type="ECO:0000313" key="2">
    <source>
        <dbReference type="Proteomes" id="UP001500279"/>
    </source>
</evidence>